<evidence type="ECO:0000313" key="7">
    <source>
        <dbReference type="Proteomes" id="UP000436088"/>
    </source>
</evidence>
<dbReference type="InterPro" id="IPR001245">
    <property type="entry name" value="Ser-Thr/Tyr_kinase_cat_dom"/>
</dbReference>
<keyword evidence="2" id="KW-0723">Serine/threonine-protein kinase</keyword>
<dbReference type="GO" id="GO:0005524">
    <property type="term" value="F:ATP binding"/>
    <property type="evidence" value="ECO:0007669"/>
    <property type="project" value="InterPro"/>
</dbReference>
<dbReference type="GO" id="GO:0004674">
    <property type="term" value="F:protein serine/threonine kinase activity"/>
    <property type="evidence" value="ECO:0007669"/>
    <property type="project" value="UniProtKB-KW"/>
</dbReference>
<comment type="subcellular location">
    <subcellularLocation>
        <location evidence="1">Cell membrane</location>
        <topology evidence="1">Lipid-anchor</topology>
    </subcellularLocation>
</comment>
<keyword evidence="7" id="KW-1185">Reference proteome</keyword>
<dbReference type="InterPro" id="IPR011009">
    <property type="entry name" value="Kinase-like_dom_sf"/>
</dbReference>
<sequence length="207" mass="22839">MGAKIEAQLSDKVTHVFAISSDALLHRVNEDQLARFKGISRKKMSCFPCFNPRSKDSRIDIDNGSRTTSRHSADSSVSCATRRKAILEGNAKDSNTKFLGKLSSFTVDSIISLFKILVTEHKKGSDQGHGSKGNGIVAVKQLNLDGLQDYQEFIVEVLMLSLLHHVNLVTLIGYCTAGDQRLLVYEYIPMGSLEDHLFGLLLVSDLL</sequence>
<comment type="caution">
    <text evidence="6">The sequence shown here is derived from an EMBL/GenBank/DDBJ whole genome shotgun (WGS) entry which is preliminary data.</text>
</comment>
<evidence type="ECO:0000256" key="2">
    <source>
        <dbReference type="ARBA" id="ARBA00022527"/>
    </source>
</evidence>
<dbReference type="EMBL" id="VEPZ02000965">
    <property type="protein sequence ID" value="KAE8707224.1"/>
    <property type="molecule type" value="Genomic_DNA"/>
</dbReference>
<feature type="domain" description="Protein kinase" evidence="5">
    <location>
        <begin position="96"/>
        <end position="207"/>
    </location>
</feature>
<protein>
    <recommendedName>
        <fullName evidence="5">Protein kinase domain-containing protein</fullName>
    </recommendedName>
</protein>
<evidence type="ECO:0000256" key="1">
    <source>
        <dbReference type="ARBA" id="ARBA00004193"/>
    </source>
</evidence>
<gene>
    <name evidence="6" type="ORF">F3Y22_tig00110386pilonHSYRG00083</name>
</gene>
<dbReference type="Pfam" id="PF07714">
    <property type="entry name" value="PK_Tyr_Ser-Thr"/>
    <property type="match status" value="1"/>
</dbReference>
<dbReference type="Proteomes" id="UP000436088">
    <property type="component" value="Unassembled WGS sequence"/>
</dbReference>
<evidence type="ECO:0000256" key="3">
    <source>
        <dbReference type="ARBA" id="ARBA00023136"/>
    </source>
</evidence>
<keyword evidence="2" id="KW-0418">Kinase</keyword>
<name>A0A6A3ARK7_HIBSY</name>
<evidence type="ECO:0000256" key="4">
    <source>
        <dbReference type="ARBA" id="ARBA00023288"/>
    </source>
</evidence>
<dbReference type="PROSITE" id="PS50011">
    <property type="entry name" value="PROTEIN_KINASE_DOM"/>
    <property type="match status" value="1"/>
</dbReference>
<dbReference type="PANTHER" id="PTHR47985:SF3">
    <property type="entry name" value="SERINE_THREONINE-PROTEIN KINASE PBL21-RELATED"/>
    <property type="match status" value="1"/>
</dbReference>
<proteinExistence type="predicted"/>
<evidence type="ECO:0000259" key="5">
    <source>
        <dbReference type="PROSITE" id="PS50011"/>
    </source>
</evidence>
<dbReference type="SUPFAM" id="SSF56112">
    <property type="entry name" value="Protein kinase-like (PK-like)"/>
    <property type="match status" value="1"/>
</dbReference>
<dbReference type="InterPro" id="IPR000719">
    <property type="entry name" value="Prot_kinase_dom"/>
</dbReference>
<reference evidence="6" key="1">
    <citation type="submission" date="2019-09" db="EMBL/GenBank/DDBJ databases">
        <title>Draft genome information of white flower Hibiscus syriacus.</title>
        <authorList>
            <person name="Kim Y.-M."/>
        </authorList>
    </citation>
    <scope>NUCLEOTIDE SEQUENCE [LARGE SCALE GENOMIC DNA]</scope>
    <source>
        <strain evidence="6">YM2019G1</strain>
    </source>
</reference>
<organism evidence="6 7">
    <name type="scientific">Hibiscus syriacus</name>
    <name type="common">Rose of Sharon</name>
    <dbReference type="NCBI Taxonomy" id="106335"/>
    <lineage>
        <taxon>Eukaryota</taxon>
        <taxon>Viridiplantae</taxon>
        <taxon>Streptophyta</taxon>
        <taxon>Embryophyta</taxon>
        <taxon>Tracheophyta</taxon>
        <taxon>Spermatophyta</taxon>
        <taxon>Magnoliopsida</taxon>
        <taxon>eudicotyledons</taxon>
        <taxon>Gunneridae</taxon>
        <taxon>Pentapetalae</taxon>
        <taxon>rosids</taxon>
        <taxon>malvids</taxon>
        <taxon>Malvales</taxon>
        <taxon>Malvaceae</taxon>
        <taxon>Malvoideae</taxon>
        <taxon>Hibiscus</taxon>
    </lineage>
</organism>
<dbReference type="GO" id="GO:0005886">
    <property type="term" value="C:plasma membrane"/>
    <property type="evidence" value="ECO:0007669"/>
    <property type="project" value="UniProtKB-SubCell"/>
</dbReference>
<dbReference type="AlphaFoldDB" id="A0A6A3ARK7"/>
<keyword evidence="3" id="KW-0472">Membrane</keyword>
<dbReference type="PANTHER" id="PTHR47985">
    <property type="entry name" value="OS07G0668900 PROTEIN"/>
    <property type="match status" value="1"/>
</dbReference>
<evidence type="ECO:0000313" key="6">
    <source>
        <dbReference type="EMBL" id="KAE8707224.1"/>
    </source>
</evidence>
<keyword evidence="2" id="KW-0808">Transferase</keyword>
<accession>A0A6A3ARK7</accession>
<dbReference type="Gene3D" id="1.10.510.10">
    <property type="entry name" value="Transferase(Phosphotransferase) domain 1"/>
    <property type="match status" value="1"/>
</dbReference>
<keyword evidence="4" id="KW-0449">Lipoprotein</keyword>